<reference evidence="2" key="1">
    <citation type="submission" date="2017-08" db="EMBL/GenBank/DDBJ databases">
        <title>A dynamic microbial community with high functional redundancy inhabits the cold, oxic subseafloor aquifer.</title>
        <authorList>
            <person name="Tully B.J."/>
            <person name="Wheat C.G."/>
            <person name="Glazer B.T."/>
            <person name="Huber J.A."/>
        </authorList>
    </citation>
    <scope>NUCLEOTIDE SEQUENCE [LARGE SCALE GENOMIC DNA]</scope>
</reference>
<dbReference type="EMBL" id="NVSR01000001">
    <property type="protein sequence ID" value="PCI30934.1"/>
    <property type="molecule type" value="Genomic_DNA"/>
</dbReference>
<accession>A0A2A4TC40</accession>
<dbReference type="AlphaFoldDB" id="A0A2A4TC40"/>
<gene>
    <name evidence="1" type="ORF">COB67_00320</name>
</gene>
<evidence type="ECO:0000313" key="2">
    <source>
        <dbReference type="Proteomes" id="UP000218113"/>
    </source>
</evidence>
<proteinExistence type="predicted"/>
<sequence>MKILIVLMVLITSIFAIKDLGVHGTLYKINESPLIATIKKEISELDIEKLKADLFKKAQAAFIRNHAFNECEEDDNSRYKNFIFAPQDVKNVDGSYLIKKGQRINVNLPIGVIDDICFVDGTDLNISLSNMTRLDNAVKCRIYSIANRDVRDYKDYGYDLNKVVPFDITTWNLFNLDCAPTLLHLEKNYVDIYKFKAEEEE</sequence>
<organism evidence="1 2">
    <name type="scientific">SAR324 cluster bacterium</name>
    <dbReference type="NCBI Taxonomy" id="2024889"/>
    <lineage>
        <taxon>Bacteria</taxon>
        <taxon>Deltaproteobacteria</taxon>
        <taxon>SAR324 cluster</taxon>
    </lineage>
</organism>
<dbReference type="Proteomes" id="UP000218113">
    <property type="component" value="Unassembled WGS sequence"/>
</dbReference>
<name>A0A2A4TC40_9DELT</name>
<protein>
    <submittedName>
        <fullName evidence="1">Uncharacterized protein</fullName>
    </submittedName>
</protein>
<evidence type="ECO:0000313" key="1">
    <source>
        <dbReference type="EMBL" id="PCI30934.1"/>
    </source>
</evidence>
<comment type="caution">
    <text evidence="1">The sequence shown here is derived from an EMBL/GenBank/DDBJ whole genome shotgun (WGS) entry which is preliminary data.</text>
</comment>